<feature type="region of interest" description="Disordered" evidence="1">
    <location>
        <begin position="40"/>
        <end position="104"/>
    </location>
</feature>
<evidence type="ECO:0000313" key="4">
    <source>
        <dbReference type="EMBL" id="PFH38776.1"/>
    </source>
</evidence>
<dbReference type="InterPro" id="IPR036020">
    <property type="entry name" value="WW_dom_sf"/>
</dbReference>
<dbReference type="CDD" id="cd00201">
    <property type="entry name" value="WW"/>
    <property type="match status" value="1"/>
</dbReference>
<feature type="compositionally biased region" description="Low complexity" evidence="1">
    <location>
        <begin position="40"/>
        <end position="51"/>
    </location>
</feature>
<feature type="region of interest" description="Disordered" evidence="1">
    <location>
        <begin position="1"/>
        <end position="22"/>
    </location>
</feature>
<feature type="transmembrane region" description="Helical" evidence="2">
    <location>
        <begin position="388"/>
        <end position="406"/>
    </location>
</feature>
<dbReference type="STRING" id="94643.A0A2A9MQF7"/>
<organism evidence="4 5">
    <name type="scientific">Besnoitia besnoiti</name>
    <name type="common">Apicomplexan protozoan</name>
    <dbReference type="NCBI Taxonomy" id="94643"/>
    <lineage>
        <taxon>Eukaryota</taxon>
        <taxon>Sar</taxon>
        <taxon>Alveolata</taxon>
        <taxon>Apicomplexa</taxon>
        <taxon>Conoidasida</taxon>
        <taxon>Coccidia</taxon>
        <taxon>Eucoccidiorida</taxon>
        <taxon>Eimeriorina</taxon>
        <taxon>Sarcocystidae</taxon>
        <taxon>Besnoitia</taxon>
    </lineage>
</organism>
<dbReference type="SUPFAM" id="SSF51045">
    <property type="entry name" value="WW domain"/>
    <property type="match status" value="1"/>
</dbReference>
<comment type="caution">
    <text evidence="4">The sequence shown here is derived from an EMBL/GenBank/DDBJ whole genome shotgun (WGS) entry which is preliminary data.</text>
</comment>
<feature type="transmembrane region" description="Helical" evidence="2">
    <location>
        <begin position="451"/>
        <end position="469"/>
    </location>
</feature>
<feature type="compositionally biased region" description="Acidic residues" evidence="1">
    <location>
        <begin position="633"/>
        <end position="643"/>
    </location>
</feature>
<proteinExistence type="predicted"/>
<dbReference type="EMBL" id="NWUJ01000001">
    <property type="protein sequence ID" value="PFH38776.1"/>
    <property type="molecule type" value="Genomic_DNA"/>
</dbReference>
<feature type="region of interest" description="Disordered" evidence="1">
    <location>
        <begin position="156"/>
        <end position="177"/>
    </location>
</feature>
<keyword evidence="5" id="KW-1185">Reference proteome</keyword>
<feature type="transmembrane region" description="Helical" evidence="2">
    <location>
        <begin position="333"/>
        <end position="353"/>
    </location>
</feature>
<feature type="domain" description="WW" evidence="3">
    <location>
        <begin position="9"/>
        <end position="42"/>
    </location>
</feature>
<dbReference type="PROSITE" id="PS50020">
    <property type="entry name" value="WW_DOMAIN_2"/>
    <property type="match status" value="1"/>
</dbReference>
<evidence type="ECO:0000256" key="1">
    <source>
        <dbReference type="SAM" id="MobiDB-lite"/>
    </source>
</evidence>
<dbReference type="OrthoDB" id="10256463at2759"/>
<name>A0A2A9MQF7_BESBE</name>
<dbReference type="InterPro" id="IPR001202">
    <property type="entry name" value="WW_dom"/>
</dbReference>
<feature type="compositionally biased region" description="Polar residues" evidence="1">
    <location>
        <begin position="79"/>
        <end position="98"/>
    </location>
</feature>
<dbReference type="InterPro" id="IPR039765">
    <property type="entry name" value="Yip5/YIPF1/YIPF2"/>
</dbReference>
<protein>
    <submittedName>
        <fullName evidence="4">Yip1 domain-containing protein</fullName>
    </submittedName>
</protein>
<dbReference type="PANTHER" id="PTHR12822">
    <property type="entry name" value="PROTEIN YIPF"/>
    <property type="match status" value="1"/>
</dbReference>
<evidence type="ECO:0000313" key="5">
    <source>
        <dbReference type="Proteomes" id="UP000224006"/>
    </source>
</evidence>
<dbReference type="GeneID" id="40306180"/>
<accession>A0A2A9MQF7</accession>
<keyword evidence="2" id="KW-0472">Membrane</keyword>
<dbReference type="SMART" id="SM00456">
    <property type="entry name" value="WW"/>
    <property type="match status" value="1"/>
</dbReference>
<dbReference type="Pfam" id="PF00397">
    <property type="entry name" value="WW"/>
    <property type="match status" value="1"/>
</dbReference>
<dbReference type="PROSITE" id="PS01159">
    <property type="entry name" value="WW_DOMAIN_1"/>
    <property type="match status" value="1"/>
</dbReference>
<dbReference type="AlphaFoldDB" id="A0A2A9MQF7"/>
<dbReference type="GO" id="GO:0016192">
    <property type="term" value="P:vesicle-mediated transport"/>
    <property type="evidence" value="ECO:0007669"/>
    <property type="project" value="InterPro"/>
</dbReference>
<evidence type="ECO:0000256" key="2">
    <source>
        <dbReference type="SAM" id="Phobius"/>
    </source>
</evidence>
<keyword evidence="2" id="KW-0812">Transmembrane</keyword>
<feature type="transmembrane region" description="Helical" evidence="2">
    <location>
        <begin position="418"/>
        <end position="439"/>
    </location>
</feature>
<keyword evidence="2" id="KW-1133">Transmembrane helix</keyword>
<feature type="compositionally biased region" description="Low complexity" evidence="1">
    <location>
        <begin position="65"/>
        <end position="77"/>
    </location>
</feature>
<reference evidence="4 5" key="1">
    <citation type="submission" date="2017-09" db="EMBL/GenBank/DDBJ databases">
        <title>Genome sequencing of Besnoitia besnoiti strain Bb-Ger1.</title>
        <authorList>
            <person name="Schares G."/>
            <person name="Venepally P."/>
            <person name="Lorenzi H.A."/>
        </authorList>
    </citation>
    <scope>NUCLEOTIDE SEQUENCE [LARGE SCALE GENOMIC DNA]</scope>
    <source>
        <strain evidence="4 5">Bb-Ger1</strain>
    </source>
</reference>
<feature type="transmembrane region" description="Helical" evidence="2">
    <location>
        <begin position="291"/>
        <end position="312"/>
    </location>
</feature>
<feature type="region of interest" description="Disordered" evidence="1">
    <location>
        <begin position="489"/>
        <end position="651"/>
    </location>
</feature>
<dbReference type="KEGG" id="bbes:BESB_011180"/>
<dbReference type="Proteomes" id="UP000224006">
    <property type="component" value="Chromosome I"/>
</dbReference>
<sequence length="651" mass="67628">MAAPIGPSGPLPPNWYEYHDPRGVPYYHNPLLNITQWEHPAASPAASPPASTVSLEPQGAGGRGASPSSQGGPSAASTVDLSLGQTNGADRAQPQTSLGGRGSGAAQHGFLFLGADSLQRDGHGRKGDGAVNGGSSARLSGQILRDSVDFSSYAFSQGQRGDDATPLRGGVGASSSGSEEEARKKSFFFSFCGGCFERQVAHLNRLFDVTTADISLRLRLALMPWKGREAPDAAGAAPGAGDELGAQAGEMKGDARRDGLDGLASSSALGAFGSGAASSVFLDSPDAYGPFWGATTLVLLFFACSNLPVLLWPSTFAAAGISADVRLLTQAASFVYALLFLPPFLVWAGLLWYRHYASEESDSTAEAGTSAPFPAAGAPPQFEQLLCVHGYALAPLCVCACLLLFLELLPQHTSVIALRWMTAGIAGAGAALFLCVHLKALLASQPKPAKLAAHALLILSVFVLLFLLLRFSATSSSLPAAADAGQLTQGAGLSREEGGDSPFAAVGESQRAGARGGSADEEAEFRRASRPREKTLVASGAEESSDESDVHDGGRGRADDAFANVEKEEGETKAPETIQRDAEARAEEAREDASGRRGGEASRAREGKDAVSEPQEEPREAGVVGTEQRTDGDDAEDGMEAEEASTPRLRL</sequence>
<feature type="compositionally biased region" description="Basic and acidic residues" evidence="1">
    <location>
        <begin position="548"/>
        <end position="620"/>
    </location>
</feature>
<dbReference type="GO" id="GO:0031267">
    <property type="term" value="F:small GTPase binding"/>
    <property type="evidence" value="ECO:0007669"/>
    <property type="project" value="InterPro"/>
</dbReference>
<gene>
    <name evidence="4" type="ORF">BESB_011180</name>
</gene>
<dbReference type="RefSeq" id="XP_029222785.1">
    <property type="nucleotide sequence ID" value="XM_029359872.1"/>
</dbReference>
<dbReference type="GO" id="GO:0005794">
    <property type="term" value="C:Golgi apparatus"/>
    <property type="evidence" value="ECO:0007669"/>
    <property type="project" value="InterPro"/>
</dbReference>
<evidence type="ECO:0000259" key="3">
    <source>
        <dbReference type="PROSITE" id="PS50020"/>
    </source>
</evidence>
<feature type="compositionally biased region" description="Basic and acidic residues" evidence="1">
    <location>
        <begin position="524"/>
        <end position="535"/>
    </location>
</feature>
<dbReference type="PANTHER" id="PTHR12822:SF2">
    <property type="entry name" value="PROTEIN YIPF"/>
    <property type="match status" value="1"/>
</dbReference>
<dbReference type="Gene3D" id="2.20.70.10">
    <property type="match status" value="1"/>
</dbReference>
<dbReference type="VEuPathDB" id="ToxoDB:BESB_011180"/>